<feature type="region of interest" description="Disordered" evidence="1">
    <location>
        <begin position="82"/>
        <end position="169"/>
    </location>
</feature>
<name>A0A9D1NG13_9FIRM</name>
<feature type="compositionally biased region" description="Pro residues" evidence="1">
    <location>
        <begin position="94"/>
        <end position="106"/>
    </location>
</feature>
<organism evidence="3 4">
    <name type="scientific">Candidatus Aphodoplasma excrementigallinarum</name>
    <dbReference type="NCBI Taxonomy" id="2840673"/>
    <lineage>
        <taxon>Bacteria</taxon>
        <taxon>Bacillati</taxon>
        <taxon>Bacillota</taxon>
        <taxon>Clostridia</taxon>
        <taxon>Eubacteriales</taxon>
        <taxon>Candidatus Aphodoplasma</taxon>
    </lineage>
</organism>
<proteinExistence type="predicted"/>
<reference evidence="3" key="2">
    <citation type="journal article" date="2021" name="PeerJ">
        <title>Extensive microbial diversity within the chicken gut microbiome revealed by metagenomics and culture.</title>
        <authorList>
            <person name="Gilroy R."/>
            <person name="Ravi A."/>
            <person name="Getino M."/>
            <person name="Pursley I."/>
            <person name="Horton D.L."/>
            <person name="Alikhan N.F."/>
            <person name="Baker D."/>
            <person name="Gharbi K."/>
            <person name="Hall N."/>
            <person name="Watson M."/>
            <person name="Adriaenssens E.M."/>
            <person name="Foster-Nyarko E."/>
            <person name="Jarju S."/>
            <person name="Secka A."/>
            <person name="Antonio M."/>
            <person name="Oren A."/>
            <person name="Chaudhuri R.R."/>
            <person name="La Ragione R."/>
            <person name="Hildebrand F."/>
            <person name="Pallen M.J."/>
        </authorList>
    </citation>
    <scope>NUCLEOTIDE SEQUENCE</scope>
    <source>
        <strain evidence="3">4920</strain>
    </source>
</reference>
<feature type="transmembrane region" description="Helical" evidence="2">
    <location>
        <begin position="21"/>
        <end position="43"/>
    </location>
</feature>
<evidence type="ECO:0000256" key="2">
    <source>
        <dbReference type="SAM" id="Phobius"/>
    </source>
</evidence>
<evidence type="ECO:0000313" key="3">
    <source>
        <dbReference type="EMBL" id="HIV02400.1"/>
    </source>
</evidence>
<keyword evidence="2" id="KW-0472">Membrane</keyword>
<accession>A0A9D1NG13</accession>
<dbReference type="EMBL" id="DVOF01000069">
    <property type="protein sequence ID" value="HIV02400.1"/>
    <property type="molecule type" value="Genomic_DNA"/>
</dbReference>
<evidence type="ECO:0000256" key="1">
    <source>
        <dbReference type="SAM" id="MobiDB-lite"/>
    </source>
</evidence>
<feature type="compositionally biased region" description="Pro residues" evidence="1">
    <location>
        <begin position="127"/>
        <end position="148"/>
    </location>
</feature>
<reference evidence="3" key="1">
    <citation type="submission" date="2020-10" db="EMBL/GenBank/DDBJ databases">
        <authorList>
            <person name="Gilroy R."/>
        </authorList>
    </citation>
    <scope>NUCLEOTIDE SEQUENCE</scope>
    <source>
        <strain evidence="3">4920</strain>
    </source>
</reference>
<sequence length="169" mass="18110">MVKRNVYSSVSRARKNPAKTVAIVLGIVAALLIIFIIWCVIAFSTGGGAFTSQAEDISALKIQLEQKDAEINSLKEQVTKLEEENRQLLSGQPTPDPNTTTPPPTETPASTPTRTPTRTPARTATPTPTPTPTPPPTQTPTPTPPPEQAPEAPQVQDTEGQDQQQAPEQ</sequence>
<feature type="compositionally biased region" description="Low complexity" evidence="1">
    <location>
        <begin position="107"/>
        <end position="126"/>
    </location>
</feature>
<comment type="caution">
    <text evidence="3">The sequence shown here is derived from an EMBL/GenBank/DDBJ whole genome shotgun (WGS) entry which is preliminary data.</text>
</comment>
<keyword evidence="2" id="KW-0812">Transmembrane</keyword>
<keyword evidence="2" id="KW-1133">Transmembrane helix</keyword>
<dbReference type="AlphaFoldDB" id="A0A9D1NG13"/>
<evidence type="ECO:0000313" key="4">
    <source>
        <dbReference type="Proteomes" id="UP000886743"/>
    </source>
</evidence>
<dbReference type="Proteomes" id="UP000886743">
    <property type="component" value="Unassembled WGS sequence"/>
</dbReference>
<protein>
    <submittedName>
        <fullName evidence="3">Uncharacterized protein</fullName>
    </submittedName>
</protein>
<gene>
    <name evidence="3" type="ORF">IAC74_02405</name>
</gene>
<feature type="compositionally biased region" description="Low complexity" evidence="1">
    <location>
        <begin position="149"/>
        <end position="169"/>
    </location>
</feature>